<dbReference type="Proteomes" id="UP000295727">
    <property type="component" value="Chromosome 2"/>
</dbReference>
<dbReference type="InterPro" id="IPR050641">
    <property type="entry name" value="RIFMO-like"/>
</dbReference>
<organism evidence="5 6">
    <name type="scientific">Paraburkholderia pallida</name>
    <dbReference type="NCBI Taxonomy" id="2547399"/>
    <lineage>
        <taxon>Bacteria</taxon>
        <taxon>Pseudomonadati</taxon>
        <taxon>Pseudomonadota</taxon>
        <taxon>Betaproteobacteria</taxon>
        <taxon>Burkholderiales</taxon>
        <taxon>Burkholderiaceae</taxon>
        <taxon>Paraburkholderia</taxon>
    </lineage>
</organism>
<evidence type="ECO:0000256" key="3">
    <source>
        <dbReference type="ARBA" id="ARBA00022827"/>
    </source>
</evidence>
<dbReference type="RefSeq" id="WP_134750785.1">
    <property type="nucleotide sequence ID" value="NZ_CP038149.1"/>
</dbReference>
<dbReference type="GO" id="GO:0071949">
    <property type="term" value="F:FAD binding"/>
    <property type="evidence" value="ECO:0007669"/>
    <property type="project" value="InterPro"/>
</dbReference>
<dbReference type="EMBL" id="CP038149">
    <property type="protein sequence ID" value="QBQ98722.1"/>
    <property type="molecule type" value="Genomic_DNA"/>
</dbReference>
<name>A0A4V1AZB8_9BURK</name>
<sequence>MNSKTEVPVIIVGGGPVGLALANELSWRGVEYVLVDEGDGDVTFPAGEAIFSRTMEHLRRWGIADRVRHHRGFPDHYPFNVAFATSLHGKLLASFDGHANRDMPMAFGHLSPEGPTVCPKRLFDPTLRDAALERGADLRYGVRATLVAHDSDGVSVELADLRTGRVERVKAGYLAACDGARSAVRKALEIDYEGDFAQGHNFAAYFRSPGLKAHLARQFGSTFFQIHTLTPQRTYLTTVDGSELWRISEYCQADQSPDPADMIRRAIGENIGFDILRAQPWSGHRVVARQYGAARVFLVGDAAHLRWPKGGFGANTGIGDAIDLGWKIAAHLAGWGGDGLLESYGIERRPIALRNTGEAARNYDRDSRIEGSPLLDADTPEGEAARRAMEGEIHRHRKQEFTTQGIQLGYCYAGSPICVPDGSEPPPDDPHVYTPTTWPGARAPHAWLAPGVSTLDAFGRAFVLVTTEYESTARTFADAFNARDVPFATLRITAPDVVRLYERKHVLVRPDGHVAWRGDELPENPMDLLERICGRRTLKQQAELKAA</sequence>
<evidence type="ECO:0000259" key="4">
    <source>
        <dbReference type="Pfam" id="PF01494"/>
    </source>
</evidence>
<dbReference type="AlphaFoldDB" id="A0A4V1AZB8"/>
<comment type="cofactor">
    <cofactor evidence="1">
        <name>FAD</name>
        <dbReference type="ChEBI" id="CHEBI:57692"/>
    </cofactor>
</comment>
<evidence type="ECO:0000313" key="6">
    <source>
        <dbReference type="Proteomes" id="UP000295727"/>
    </source>
</evidence>
<dbReference type="Gene3D" id="3.30.9.10">
    <property type="entry name" value="D-Amino Acid Oxidase, subunit A, domain 2"/>
    <property type="match status" value="1"/>
</dbReference>
<evidence type="ECO:0000313" key="5">
    <source>
        <dbReference type="EMBL" id="QBQ98722.1"/>
    </source>
</evidence>
<keyword evidence="2" id="KW-0285">Flavoprotein</keyword>
<keyword evidence="3" id="KW-0274">FAD</keyword>
<reference evidence="5 6" key="1">
    <citation type="submission" date="2019-03" db="EMBL/GenBank/DDBJ databases">
        <title>Paraburkholderia sp. 7MH5, isolated from subtropical forest soil.</title>
        <authorList>
            <person name="Gao Z.-H."/>
            <person name="Qiu L.-H."/>
        </authorList>
    </citation>
    <scope>NUCLEOTIDE SEQUENCE [LARGE SCALE GENOMIC DNA]</scope>
    <source>
        <strain evidence="5 6">7MH5</strain>
    </source>
</reference>
<dbReference type="Pfam" id="PF01494">
    <property type="entry name" value="FAD_binding_3"/>
    <property type="match status" value="1"/>
</dbReference>
<dbReference type="PANTHER" id="PTHR43004">
    <property type="entry name" value="TRK SYSTEM POTASSIUM UPTAKE PROTEIN"/>
    <property type="match status" value="1"/>
</dbReference>
<accession>A0A4V1AZB8</accession>
<dbReference type="OrthoDB" id="3443359at2"/>
<dbReference type="PANTHER" id="PTHR43004:SF19">
    <property type="entry name" value="BINDING MONOOXYGENASE, PUTATIVE (JCVI)-RELATED"/>
    <property type="match status" value="1"/>
</dbReference>
<dbReference type="PRINTS" id="PR00420">
    <property type="entry name" value="RNGMNOXGNASE"/>
</dbReference>
<evidence type="ECO:0000256" key="2">
    <source>
        <dbReference type="ARBA" id="ARBA00022630"/>
    </source>
</evidence>
<feature type="domain" description="FAD-binding" evidence="4">
    <location>
        <begin position="6"/>
        <end position="355"/>
    </location>
</feature>
<dbReference type="Gene3D" id="3.50.50.60">
    <property type="entry name" value="FAD/NAD(P)-binding domain"/>
    <property type="match status" value="1"/>
</dbReference>
<evidence type="ECO:0000256" key="1">
    <source>
        <dbReference type="ARBA" id="ARBA00001974"/>
    </source>
</evidence>
<protein>
    <recommendedName>
        <fullName evidence="4">FAD-binding domain-containing protein</fullName>
    </recommendedName>
</protein>
<dbReference type="NCBIfam" id="NF004780">
    <property type="entry name" value="PRK06126.1"/>
    <property type="match status" value="1"/>
</dbReference>
<gene>
    <name evidence="5" type="ORF">E1956_15695</name>
</gene>
<dbReference type="KEGG" id="ppai:E1956_15695"/>
<proteinExistence type="predicted"/>
<dbReference type="Gene3D" id="3.40.30.120">
    <property type="match status" value="1"/>
</dbReference>
<keyword evidence="6" id="KW-1185">Reference proteome</keyword>
<dbReference type="SUPFAM" id="SSF51905">
    <property type="entry name" value="FAD/NAD(P)-binding domain"/>
    <property type="match status" value="1"/>
</dbReference>
<dbReference type="InterPro" id="IPR036188">
    <property type="entry name" value="FAD/NAD-bd_sf"/>
</dbReference>
<dbReference type="InterPro" id="IPR002938">
    <property type="entry name" value="FAD-bd"/>
</dbReference>
<dbReference type="GO" id="GO:0016709">
    <property type="term" value="F:oxidoreductase activity, acting on paired donors, with incorporation or reduction of molecular oxygen, NAD(P)H as one donor, and incorporation of one atom of oxygen"/>
    <property type="evidence" value="ECO:0007669"/>
    <property type="project" value="UniProtKB-ARBA"/>
</dbReference>
<dbReference type="Pfam" id="PF21274">
    <property type="entry name" value="Rng_hyd_C"/>
    <property type="match status" value="1"/>
</dbReference>